<protein>
    <submittedName>
        <fullName evidence="2">Uncharacterized protein</fullName>
    </submittedName>
</protein>
<evidence type="ECO:0000313" key="2">
    <source>
        <dbReference type="EMBL" id="SVE23732.1"/>
    </source>
</evidence>
<feature type="transmembrane region" description="Helical" evidence="1">
    <location>
        <begin position="6"/>
        <end position="23"/>
    </location>
</feature>
<keyword evidence="1" id="KW-0812">Transmembrane</keyword>
<reference evidence="2" key="1">
    <citation type="submission" date="2018-05" db="EMBL/GenBank/DDBJ databases">
        <authorList>
            <person name="Lanie J.A."/>
            <person name="Ng W.-L."/>
            <person name="Kazmierczak K.M."/>
            <person name="Andrzejewski T.M."/>
            <person name="Davidsen T.M."/>
            <person name="Wayne K.J."/>
            <person name="Tettelin H."/>
            <person name="Glass J.I."/>
            <person name="Rusch D."/>
            <person name="Podicherti R."/>
            <person name="Tsui H.-C.T."/>
            <person name="Winkler M.E."/>
        </authorList>
    </citation>
    <scope>NUCLEOTIDE SEQUENCE</scope>
</reference>
<name>A0A383BUY8_9ZZZZ</name>
<evidence type="ECO:0000256" key="1">
    <source>
        <dbReference type="SAM" id="Phobius"/>
    </source>
</evidence>
<gene>
    <name evidence="2" type="ORF">METZ01_LOCUS476586</name>
</gene>
<dbReference type="EMBL" id="UINC01203463">
    <property type="protein sequence ID" value="SVE23732.1"/>
    <property type="molecule type" value="Genomic_DNA"/>
</dbReference>
<accession>A0A383BUY8</accession>
<organism evidence="2">
    <name type="scientific">marine metagenome</name>
    <dbReference type="NCBI Taxonomy" id="408172"/>
    <lineage>
        <taxon>unclassified sequences</taxon>
        <taxon>metagenomes</taxon>
        <taxon>ecological metagenomes</taxon>
    </lineage>
</organism>
<keyword evidence="1" id="KW-1133">Transmembrane helix</keyword>
<sequence>MGVGGLITVLGLMIYVAVIIKFLRQETESLGVSFDSSHCSGIQGLS</sequence>
<keyword evidence="1" id="KW-0472">Membrane</keyword>
<dbReference type="AlphaFoldDB" id="A0A383BUY8"/>
<proteinExistence type="predicted"/>